<dbReference type="InterPro" id="IPR036962">
    <property type="entry name" value="Glyco_hydro_3_N_sf"/>
</dbReference>
<evidence type="ECO:0000256" key="3">
    <source>
        <dbReference type="ARBA" id="ARBA00012663"/>
    </source>
</evidence>
<dbReference type="InterPro" id="IPR001764">
    <property type="entry name" value="Glyco_hydro_3_N"/>
</dbReference>
<dbReference type="InterPro" id="IPR006311">
    <property type="entry name" value="TAT_signal"/>
</dbReference>
<evidence type="ECO:0000313" key="8">
    <source>
        <dbReference type="EMBL" id="MFC2926464.1"/>
    </source>
</evidence>
<organism evidence="8 9">
    <name type="scientific">Hyphobacterium vulgare</name>
    <dbReference type="NCBI Taxonomy" id="1736751"/>
    <lineage>
        <taxon>Bacteria</taxon>
        <taxon>Pseudomonadati</taxon>
        <taxon>Pseudomonadota</taxon>
        <taxon>Alphaproteobacteria</taxon>
        <taxon>Maricaulales</taxon>
        <taxon>Maricaulaceae</taxon>
        <taxon>Hyphobacterium</taxon>
    </lineage>
</organism>
<evidence type="ECO:0000256" key="1">
    <source>
        <dbReference type="ARBA" id="ARBA00001231"/>
    </source>
</evidence>
<accession>A0ABV6ZYK6</accession>
<gene>
    <name evidence="8" type="ORF">ACFOOR_10145</name>
</gene>
<evidence type="ECO:0000256" key="6">
    <source>
        <dbReference type="SAM" id="SignalP"/>
    </source>
</evidence>
<dbReference type="GO" id="GO:0016787">
    <property type="term" value="F:hydrolase activity"/>
    <property type="evidence" value="ECO:0007669"/>
    <property type="project" value="UniProtKB-KW"/>
</dbReference>
<dbReference type="PANTHER" id="PTHR30480">
    <property type="entry name" value="BETA-HEXOSAMINIDASE-RELATED"/>
    <property type="match status" value="1"/>
</dbReference>
<dbReference type="InterPro" id="IPR050226">
    <property type="entry name" value="NagZ_Beta-hexosaminidase"/>
</dbReference>
<dbReference type="PROSITE" id="PS51318">
    <property type="entry name" value="TAT"/>
    <property type="match status" value="1"/>
</dbReference>
<evidence type="ECO:0000256" key="2">
    <source>
        <dbReference type="ARBA" id="ARBA00005336"/>
    </source>
</evidence>
<protein>
    <recommendedName>
        <fullName evidence="3">beta-N-acetylhexosaminidase</fullName>
        <ecNumber evidence="3">3.2.1.52</ecNumber>
    </recommendedName>
</protein>
<dbReference type="EMBL" id="JBHRSV010000019">
    <property type="protein sequence ID" value="MFC2926464.1"/>
    <property type="molecule type" value="Genomic_DNA"/>
</dbReference>
<dbReference type="Pfam" id="PF00933">
    <property type="entry name" value="Glyco_hydro_3"/>
    <property type="match status" value="1"/>
</dbReference>
<evidence type="ECO:0000256" key="4">
    <source>
        <dbReference type="ARBA" id="ARBA00022801"/>
    </source>
</evidence>
<reference evidence="9" key="1">
    <citation type="journal article" date="2019" name="Int. J. Syst. Evol. Microbiol.">
        <title>The Global Catalogue of Microorganisms (GCM) 10K type strain sequencing project: providing services to taxonomists for standard genome sequencing and annotation.</title>
        <authorList>
            <consortium name="The Broad Institute Genomics Platform"/>
            <consortium name="The Broad Institute Genome Sequencing Center for Infectious Disease"/>
            <person name="Wu L."/>
            <person name="Ma J."/>
        </authorList>
    </citation>
    <scope>NUCLEOTIDE SEQUENCE [LARGE SCALE GENOMIC DNA]</scope>
    <source>
        <strain evidence="9">KCTC 52487</strain>
    </source>
</reference>
<comment type="caution">
    <text evidence="8">The sequence shown here is derived from an EMBL/GenBank/DDBJ whole genome shotgun (WGS) entry which is preliminary data.</text>
</comment>
<keyword evidence="6" id="KW-0732">Signal</keyword>
<keyword evidence="9" id="KW-1185">Reference proteome</keyword>
<keyword evidence="5" id="KW-0326">Glycosidase</keyword>
<dbReference type="RefSeq" id="WP_343164256.1">
    <property type="nucleotide sequence ID" value="NZ_JBHRSV010000019.1"/>
</dbReference>
<dbReference type="InterPro" id="IPR017853">
    <property type="entry name" value="GH"/>
</dbReference>
<evidence type="ECO:0000313" key="9">
    <source>
        <dbReference type="Proteomes" id="UP001595379"/>
    </source>
</evidence>
<dbReference type="SUPFAM" id="SSF51445">
    <property type="entry name" value="(Trans)glycosidases"/>
    <property type="match status" value="1"/>
</dbReference>
<evidence type="ECO:0000256" key="5">
    <source>
        <dbReference type="ARBA" id="ARBA00023295"/>
    </source>
</evidence>
<evidence type="ECO:0000259" key="7">
    <source>
        <dbReference type="Pfam" id="PF00933"/>
    </source>
</evidence>
<proteinExistence type="inferred from homology"/>
<comment type="similarity">
    <text evidence="2">Belongs to the glycosyl hydrolase 3 family.</text>
</comment>
<name>A0ABV6ZYK6_9PROT</name>
<sequence length="361" mass="38836">MTVNRRHILAGGAASLAFPSIARASARMTAARAARMLLMGFIGDNPDTDGADIVADHLANGRIGGVLFLRHNVRSREGAEGLAARFREIDPDVFLALDQEGGAVQRLSGDLGYTPIPRAHVLAQGQSPEEARETYRAAAREFAAAGFDMNLAPVADVQDEANGVIGRWGRGYGTDGETIAAYAGAFIDAFEAEGAVCAIKHFPGHGRSTGDSHEGFVDISESWSEAELSPFSELIERGKAHLIMGGHLIHRGLDPSGDPVTLSRPILHELLRGRMGYRGAVITDDLDMGAIRDHYPQREAVIRSLVAGNDIIMMSNSAAPDPALPQKFARWVEEAVEEGRLSEQRVNRSLARIETLRGRTG</sequence>
<dbReference type="EC" id="3.2.1.52" evidence="3"/>
<dbReference type="PANTHER" id="PTHR30480:SF13">
    <property type="entry name" value="BETA-HEXOSAMINIDASE"/>
    <property type="match status" value="1"/>
</dbReference>
<feature type="signal peptide" evidence="6">
    <location>
        <begin position="1"/>
        <end position="24"/>
    </location>
</feature>
<comment type="catalytic activity">
    <reaction evidence="1">
        <text>Hydrolysis of terminal non-reducing N-acetyl-D-hexosamine residues in N-acetyl-beta-D-hexosaminides.</text>
        <dbReference type="EC" id="3.2.1.52"/>
    </reaction>
</comment>
<feature type="domain" description="Glycoside hydrolase family 3 N-terminal" evidence="7">
    <location>
        <begin position="54"/>
        <end position="355"/>
    </location>
</feature>
<feature type="chain" id="PRO_5045809044" description="beta-N-acetylhexosaminidase" evidence="6">
    <location>
        <begin position="25"/>
        <end position="361"/>
    </location>
</feature>
<dbReference type="Gene3D" id="3.20.20.300">
    <property type="entry name" value="Glycoside hydrolase, family 3, N-terminal domain"/>
    <property type="match status" value="1"/>
</dbReference>
<keyword evidence="4 8" id="KW-0378">Hydrolase</keyword>
<dbReference type="Proteomes" id="UP001595379">
    <property type="component" value="Unassembled WGS sequence"/>
</dbReference>